<comment type="function">
    <text evidence="1">Part of the ABC transporter complex PstSACB involved in phosphate import.</text>
</comment>
<feature type="domain" description="PBP" evidence="8">
    <location>
        <begin position="21"/>
        <end position="302"/>
    </location>
</feature>
<organism evidence="9 10">
    <name type="scientific">Thermodesulfovibrio aggregans</name>
    <dbReference type="NCBI Taxonomy" id="86166"/>
    <lineage>
        <taxon>Bacteria</taxon>
        <taxon>Pseudomonadati</taxon>
        <taxon>Nitrospirota</taxon>
        <taxon>Thermodesulfovibrionia</taxon>
        <taxon>Thermodesulfovibrionales</taxon>
        <taxon>Thermodesulfovibrionaceae</taxon>
        <taxon>Thermodesulfovibrio</taxon>
    </lineage>
</organism>
<evidence type="ECO:0000256" key="5">
    <source>
        <dbReference type="ARBA" id="ARBA00022592"/>
    </source>
</evidence>
<comment type="subunit">
    <text evidence="3">The complex is composed of two ATP-binding proteins (PstB), two transmembrane proteins (PstC and PstA) and a solute-binding protein (PstS).</text>
</comment>
<comment type="similarity">
    <text evidence="2 6">Belongs to the PstS family.</text>
</comment>
<dbReference type="GO" id="GO:0042301">
    <property type="term" value="F:phosphate ion binding"/>
    <property type="evidence" value="ECO:0007669"/>
    <property type="project" value="InterPro"/>
</dbReference>
<dbReference type="Pfam" id="PF12849">
    <property type="entry name" value="PBP_like_2"/>
    <property type="match status" value="1"/>
</dbReference>
<dbReference type="Proteomes" id="UP000242288">
    <property type="component" value="Unassembled WGS sequence"/>
</dbReference>
<evidence type="ECO:0000313" key="9">
    <source>
        <dbReference type="EMBL" id="PMP69414.1"/>
    </source>
</evidence>
<protein>
    <recommendedName>
        <fullName evidence="6">Phosphate-binding protein</fullName>
    </recommendedName>
</protein>
<dbReference type="PIRSF" id="PIRSF002756">
    <property type="entry name" value="PstS"/>
    <property type="match status" value="1"/>
</dbReference>
<evidence type="ECO:0000256" key="2">
    <source>
        <dbReference type="ARBA" id="ARBA00008725"/>
    </source>
</evidence>
<keyword evidence="4 6" id="KW-0813">Transport</keyword>
<evidence type="ECO:0000313" key="10">
    <source>
        <dbReference type="Proteomes" id="UP000242288"/>
    </source>
</evidence>
<dbReference type="InterPro" id="IPR005673">
    <property type="entry name" value="ABC_phos-bd_PstS"/>
</dbReference>
<dbReference type="EMBL" id="PNIO01000061">
    <property type="protein sequence ID" value="PMP69414.1"/>
    <property type="molecule type" value="Genomic_DNA"/>
</dbReference>
<dbReference type="PANTHER" id="PTHR42996">
    <property type="entry name" value="PHOSPHATE-BINDING PROTEIN PSTS"/>
    <property type="match status" value="1"/>
</dbReference>
<accession>A0A2J6WGC4</accession>
<dbReference type="PANTHER" id="PTHR42996:SF1">
    <property type="entry name" value="PHOSPHATE-BINDING PROTEIN PSTS"/>
    <property type="match status" value="1"/>
</dbReference>
<feature type="signal peptide" evidence="7">
    <location>
        <begin position="1"/>
        <end position="21"/>
    </location>
</feature>
<gene>
    <name evidence="9" type="ORF">C0186_06835</name>
</gene>
<dbReference type="InterPro" id="IPR050962">
    <property type="entry name" value="Phosphate-bind_PstS"/>
</dbReference>
<evidence type="ECO:0000259" key="8">
    <source>
        <dbReference type="Pfam" id="PF12849"/>
    </source>
</evidence>
<dbReference type="InterPro" id="IPR024370">
    <property type="entry name" value="PBP_domain"/>
</dbReference>
<dbReference type="GO" id="GO:0035435">
    <property type="term" value="P:phosphate ion transmembrane transport"/>
    <property type="evidence" value="ECO:0007669"/>
    <property type="project" value="InterPro"/>
</dbReference>
<dbReference type="GO" id="GO:0043190">
    <property type="term" value="C:ATP-binding cassette (ABC) transporter complex"/>
    <property type="evidence" value="ECO:0007669"/>
    <property type="project" value="InterPro"/>
</dbReference>
<dbReference type="CDD" id="cd13565">
    <property type="entry name" value="PBP2_PstS"/>
    <property type="match status" value="1"/>
</dbReference>
<evidence type="ECO:0000256" key="4">
    <source>
        <dbReference type="ARBA" id="ARBA00022448"/>
    </source>
</evidence>
<reference evidence="9 10" key="1">
    <citation type="submission" date="2018-01" db="EMBL/GenBank/DDBJ databases">
        <title>Metagenomic assembled genomes from two thermal pools in the Uzon Caldera, Kamchatka, Russia.</title>
        <authorList>
            <person name="Wilkins L."/>
            <person name="Ettinger C."/>
        </authorList>
    </citation>
    <scope>NUCLEOTIDE SEQUENCE [LARGE SCALE GENOMIC DNA]</scope>
    <source>
        <strain evidence="9">ZAV-04</strain>
    </source>
</reference>
<feature type="chain" id="PRO_5014412951" description="Phosphate-binding protein" evidence="7">
    <location>
        <begin position="22"/>
        <end position="334"/>
    </location>
</feature>
<sequence>MRYLFFVCAIMLMFTVTLAHSAEMINGAGATFPYPLYSSWAADYHKVTGIKINYQSIGSGGGIRQITERTVHFGASDMALKPEELEKSKLLQFPAVIGGVVPIVNMPGIPSNTLVLDGTTMCEIFLGEIKQWNDPKIKALNPNLNLPAKPITVVHRSDGSGTTAIFTHYLSEVCKKWENSVGYGTSVNWKTGLGGKGNEGVANYVKRTPYSIGYVEFAYAKQNKLSTVKLKNKAGQVVAPVFESFAEAAATADLNPKKHFYTWITNAPGKKAWPITGATYILLAREKTDVNKSVIKFFDWAFQNGDSTAKKLDYVPLPKSVKDNIRAYWKTYIK</sequence>
<dbReference type="AlphaFoldDB" id="A0A2J6WGC4"/>
<keyword evidence="5 6" id="KW-0592">Phosphate transport</keyword>
<dbReference type="Gene3D" id="3.40.190.10">
    <property type="entry name" value="Periplasmic binding protein-like II"/>
    <property type="match status" value="2"/>
</dbReference>
<dbReference type="NCBIfam" id="NF008171">
    <property type="entry name" value="PRK10918.1"/>
    <property type="match status" value="1"/>
</dbReference>
<dbReference type="SUPFAM" id="SSF53850">
    <property type="entry name" value="Periplasmic binding protein-like II"/>
    <property type="match status" value="1"/>
</dbReference>
<evidence type="ECO:0000256" key="3">
    <source>
        <dbReference type="ARBA" id="ARBA00011529"/>
    </source>
</evidence>
<evidence type="ECO:0000256" key="7">
    <source>
        <dbReference type="SAM" id="SignalP"/>
    </source>
</evidence>
<proteinExistence type="inferred from homology"/>
<comment type="caution">
    <text evidence="9">The sequence shown here is derived from an EMBL/GenBank/DDBJ whole genome shotgun (WGS) entry which is preliminary data.</text>
</comment>
<keyword evidence="7" id="KW-0732">Signal</keyword>
<name>A0A2J6WGC4_9BACT</name>
<evidence type="ECO:0000256" key="1">
    <source>
        <dbReference type="ARBA" id="ARBA00002841"/>
    </source>
</evidence>
<dbReference type="NCBIfam" id="TIGR00975">
    <property type="entry name" value="3a0107s03"/>
    <property type="match status" value="1"/>
</dbReference>
<evidence type="ECO:0000256" key="6">
    <source>
        <dbReference type="PIRNR" id="PIRNR002756"/>
    </source>
</evidence>